<dbReference type="SUPFAM" id="SSF51735">
    <property type="entry name" value="NAD(P)-binding Rossmann-fold domains"/>
    <property type="match status" value="1"/>
</dbReference>
<evidence type="ECO:0000313" key="7">
    <source>
        <dbReference type="Proteomes" id="UP001526201"/>
    </source>
</evidence>
<sequence>MTDPLTEIDEWGPEKIVVVSDARTGMKGVLVIDNTARGMGKGGTRMGPGVSVAEIARLARVMTWKWAGVDMFFGGAKAGIVGDPNAADKEDILRAFARKLSNEVPREYVLGLDMGLNEYDAAILADELGDRGAAVGSPAELGGVPYDQLGVTGFGVVESAHVAADRLGLALSASTVSIQGFGAVGTAAARRFTEYGATVVAISTSAGALHDPAGLDVEELLTLASRWGDDAVRHYRGQPVLPVGAELTVACDVLVPAARQDTIDGPTAGEVKAKLVVEGANLPASQQALEVLAERKILVIPDFVANAGGIVAAGVAMEARYSPFRPDPDAILTLVAKRIRANTADVLDESDATAALPHDAARSIAQSRVRAAMTARGQIRSELTA</sequence>
<reference evidence="6 7" key="1">
    <citation type="journal article" date="2022" name="BMC Genomics">
        <title>Comparative genome analysis of mycobacteria focusing on tRNA and non-coding RNA.</title>
        <authorList>
            <person name="Behra P.R.K."/>
            <person name="Pettersson B.M.F."/>
            <person name="Ramesh M."/>
            <person name="Das S."/>
            <person name="Dasgupta S."/>
            <person name="Kirsebom L.A."/>
        </authorList>
    </citation>
    <scope>NUCLEOTIDE SEQUENCE [LARGE SCALE GENOMIC DNA]</scope>
    <source>
        <strain evidence="6 7">DSM 44078</strain>
    </source>
</reference>
<comment type="caution">
    <text evidence="6">The sequence shown here is derived from an EMBL/GenBank/DDBJ whole genome shotgun (WGS) entry which is preliminary data.</text>
</comment>
<evidence type="ECO:0000256" key="3">
    <source>
        <dbReference type="PIRNR" id="PIRNR000185"/>
    </source>
</evidence>
<dbReference type="SUPFAM" id="SSF53223">
    <property type="entry name" value="Aminoacid dehydrogenase-like, N-terminal domain"/>
    <property type="match status" value="1"/>
</dbReference>
<dbReference type="Pfam" id="PF02812">
    <property type="entry name" value="ELFV_dehydrog_N"/>
    <property type="match status" value="1"/>
</dbReference>
<keyword evidence="7" id="KW-1185">Reference proteome</keyword>
<dbReference type="InterPro" id="IPR006097">
    <property type="entry name" value="Glu/Leu/Phe/Val/Trp_DH_dimer"/>
</dbReference>
<dbReference type="PANTHER" id="PTHR11606">
    <property type="entry name" value="GLUTAMATE DEHYDROGENASE"/>
    <property type="match status" value="1"/>
</dbReference>
<evidence type="ECO:0000256" key="2">
    <source>
        <dbReference type="ARBA" id="ARBA00023002"/>
    </source>
</evidence>
<dbReference type="Gene3D" id="3.40.50.720">
    <property type="entry name" value="NAD(P)-binding Rossmann-like Domain"/>
    <property type="match status" value="1"/>
</dbReference>
<dbReference type="Proteomes" id="UP001526201">
    <property type="component" value="Unassembled WGS sequence"/>
</dbReference>
<dbReference type="PIRSF" id="PIRSF000185">
    <property type="entry name" value="Glu_DH"/>
    <property type="match status" value="1"/>
</dbReference>
<dbReference type="EMBL" id="JACKTY010000049">
    <property type="protein sequence ID" value="MCV7230049.1"/>
    <property type="molecule type" value="Genomic_DNA"/>
</dbReference>
<dbReference type="RefSeq" id="WP_264071332.1">
    <property type="nucleotide sequence ID" value="NZ_JACKTY010000049.1"/>
</dbReference>
<accession>A0ABT3CKN6</accession>
<protein>
    <recommendedName>
        <fullName evidence="3">Glutamate dehydrogenase</fullName>
    </recommendedName>
</protein>
<dbReference type="InterPro" id="IPR036291">
    <property type="entry name" value="NAD(P)-bd_dom_sf"/>
</dbReference>
<dbReference type="PRINTS" id="PR00082">
    <property type="entry name" value="GLFDHDRGNASE"/>
</dbReference>
<dbReference type="Gene3D" id="3.40.50.10860">
    <property type="entry name" value="Leucine Dehydrogenase, chain A, domain 1"/>
    <property type="match status" value="1"/>
</dbReference>
<organism evidence="6 7">
    <name type="scientific">Mycolicibacterium komossense</name>
    <dbReference type="NCBI Taxonomy" id="1779"/>
    <lineage>
        <taxon>Bacteria</taxon>
        <taxon>Bacillati</taxon>
        <taxon>Actinomycetota</taxon>
        <taxon>Actinomycetes</taxon>
        <taxon>Mycobacteriales</taxon>
        <taxon>Mycobacteriaceae</taxon>
        <taxon>Mycolicibacterium</taxon>
    </lineage>
</organism>
<proteinExistence type="inferred from homology"/>
<evidence type="ECO:0000256" key="1">
    <source>
        <dbReference type="ARBA" id="ARBA00006382"/>
    </source>
</evidence>
<name>A0ABT3CKN6_9MYCO</name>
<gene>
    <name evidence="6" type="ORF">H7J73_28990</name>
</gene>
<evidence type="ECO:0000313" key="6">
    <source>
        <dbReference type="EMBL" id="MCV7230049.1"/>
    </source>
</evidence>
<dbReference type="InterPro" id="IPR046346">
    <property type="entry name" value="Aminoacid_DH-like_N_sf"/>
</dbReference>
<evidence type="ECO:0000259" key="5">
    <source>
        <dbReference type="SMART" id="SM00839"/>
    </source>
</evidence>
<dbReference type="SMART" id="SM00839">
    <property type="entry name" value="ELFV_dehydrog"/>
    <property type="match status" value="1"/>
</dbReference>
<dbReference type="PANTHER" id="PTHR11606:SF13">
    <property type="entry name" value="GLUTAMATE DEHYDROGENASE 1, MITOCHONDRIAL"/>
    <property type="match status" value="1"/>
</dbReference>
<feature type="domain" description="Glutamate/phenylalanine/leucine/valine/L-tryptophan dehydrogenase C-terminal" evidence="5">
    <location>
        <begin position="143"/>
        <end position="377"/>
    </location>
</feature>
<dbReference type="InterPro" id="IPR006095">
    <property type="entry name" value="Glu/Leu/Phe/Val/Trp_DH"/>
</dbReference>
<dbReference type="Pfam" id="PF00208">
    <property type="entry name" value="ELFV_dehydrog"/>
    <property type="match status" value="1"/>
</dbReference>
<evidence type="ECO:0000256" key="4">
    <source>
        <dbReference type="RuleBase" id="RU004417"/>
    </source>
</evidence>
<comment type="similarity">
    <text evidence="1 3 4">Belongs to the Glu/Leu/Phe/Val dehydrogenases family.</text>
</comment>
<dbReference type="InterPro" id="IPR014362">
    <property type="entry name" value="Glu_DH"/>
</dbReference>
<dbReference type="InterPro" id="IPR006096">
    <property type="entry name" value="Glu/Leu/Phe/Val/Trp_DH_C"/>
</dbReference>
<keyword evidence="2 3" id="KW-0560">Oxidoreductase</keyword>